<dbReference type="AlphaFoldDB" id="A0A1F4TRB3"/>
<gene>
    <name evidence="2" type="ORF">A2462_07555</name>
</gene>
<evidence type="ECO:0000256" key="1">
    <source>
        <dbReference type="PROSITE-ProRule" id="PRU00339"/>
    </source>
</evidence>
<dbReference type="PANTHER" id="PTHR12558:SF13">
    <property type="entry name" value="CELL DIVISION CYCLE PROTEIN 27 HOMOLOG"/>
    <property type="match status" value="1"/>
</dbReference>
<dbReference type="EMBL" id="MEUI01000006">
    <property type="protein sequence ID" value="OGC35198.1"/>
    <property type="molecule type" value="Genomic_DNA"/>
</dbReference>
<reference evidence="2 3" key="1">
    <citation type="journal article" date="2016" name="Nat. Commun.">
        <title>Thousands of microbial genomes shed light on interconnected biogeochemical processes in an aquifer system.</title>
        <authorList>
            <person name="Anantharaman K."/>
            <person name="Brown C.T."/>
            <person name="Hug L.A."/>
            <person name="Sharon I."/>
            <person name="Castelle C.J."/>
            <person name="Probst A.J."/>
            <person name="Thomas B.C."/>
            <person name="Singh A."/>
            <person name="Wilkins M.J."/>
            <person name="Karaoz U."/>
            <person name="Brodie E.L."/>
            <person name="Williams K.H."/>
            <person name="Hubbard S.S."/>
            <person name="Banfield J.F."/>
        </authorList>
    </citation>
    <scope>NUCLEOTIDE SEQUENCE [LARGE SCALE GENOMIC DNA]</scope>
</reference>
<feature type="repeat" description="TPR" evidence="1">
    <location>
        <begin position="713"/>
        <end position="746"/>
    </location>
</feature>
<accession>A0A1F4TRB3</accession>
<evidence type="ECO:0000313" key="2">
    <source>
        <dbReference type="EMBL" id="OGC35198.1"/>
    </source>
</evidence>
<dbReference type="Pfam" id="PF13176">
    <property type="entry name" value="TPR_7"/>
    <property type="match status" value="1"/>
</dbReference>
<dbReference type="SMART" id="SM00028">
    <property type="entry name" value="TPR"/>
    <property type="match status" value="13"/>
</dbReference>
<feature type="repeat" description="TPR" evidence="1">
    <location>
        <begin position="104"/>
        <end position="137"/>
    </location>
</feature>
<dbReference type="InterPro" id="IPR019734">
    <property type="entry name" value="TPR_rpt"/>
</dbReference>
<dbReference type="Proteomes" id="UP000177309">
    <property type="component" value="Unassembled WGS sequence"/>
</dbReference>
<evidence type="ECO:0000313" key="3">
    <source>
        <dbReference type="Proteomes" id="UP000177309"/>
    </source>
</evidence>
<organism evidence="2 3">
    <name type="scientific">candidate division WOR-1 bacterium RIFOXYC2_FULL_41_25</name>
    <dbReference type="NCBI Taxonomy" id="1802586"/>
    <lineage>
        <taxon>Bacteria</taxon>
        <taxon>Bacillati</taxon>
        <taxon>Saganbacteria</taxon>
    </lineage>
</organism>
<sequence length="793" mass="90159">MLDLNEVKEELRSDPNNPRALRKVAWHYLDSGQYRMAKDYYAQALRACPHVYADILLDYEREIKKDFNKIGPRLSLAGFYFARGDIDAALLEMEEALESDPKSVEAYNLLGKIYVKQERLDDAITLLEQSLQEGVKDVALIEILAGAYMEKGRTEDAIKFYEEILTVKIGDKQILRVLGDLYTRIEDYVLAAKRYQAMFSNDPEVSREVITKLEGLLKKLEGNVYIREVLADIYVRSLNPEAAVIKLEEVIRLDSDKRPEIIAKFKAILKNYPGHPEVALALASAQRSQSNFSEAVEAYHDLFKTRPEFIDQAIKGYQEVLAFCPDQILARTYLAEAFLYKNQVREALAEFENMLRVDAGTAEIVVNKCRDIVKSQPQLFQANVVLGKAYLAKGELQKAVQEAQSIIALDKRYTSAYLLLGEAYFQLKSCRKAMEVLKQVLTMDPYNLEVQEKYCQVKELELEREIKECKEKLITDQWKVSLHLDLAKMFILKDLREEAVRELQLALKDQARAPFACNLLGSIHRREGRYDLAAAQFNRALELSSAEIADFARTVKLNLGTTLEAQGHVSKALKVYESILQEDIDFGDLRQKVKYLKVTSLNSIRNKALLMVVSRSDQGEIIALWGREAKAGRKGGKEDVNISFGQKYNLSGWEYFMKGMYKAALEEFGLAVQLDSKFPVSLNNLAVSLAKEGRFSEARLKLEEAVHLDSNSVVLHNNLGVVYFLLGQIEKANQELQKAKVIDPELEAVCINLGDVTYLQKKVEEALKLYKKIGSFGVLSDLAEQRLRYKVPD</sequence>
<dbReference type="Pfam" id="PF13432">
    <property type="entry name" value="TPR_16"/>
    <property type="match status" value="2"/>
</dbReference>
<feature type="repeat" description="TPR" evidence="1">
    <location>
        <begin position="70"/>
        <end position="103"/>
    </location>
</feature>
<dbReference type="InterPro" id="IPR011990">
    <property type="entry name" value="TPR-like_helical_dom_sf"/>
</dbReference>
<keyword evidence="1" id="KW-0802">TPR repeat</keyword>
<name>A0A1F4TRB3_UNCSA</name>
<protein>
    <submittedName>
        <fullName evidence="2">Uncharacterized protein</fullName>
    </submittedName>
</protein>
<dbReference type="PANTHER" id="PTHR12558">
    <property type="entry name" value="CELL DIVISION CYCLE 16,23,27"/>
    <property type="match status" value="1"/>
</dbReference>
<dbReference type="Gene3D" id="1.25.40.10">
    <property type="entry name" value="Tetratricopeptide repeat domain"/>
    <property type="match status" value="5"/>
</dbReference>
<comment type="caution">
    <text evidence="2">The sequence shown here is derived from an EMBL/GenBank/DDBJ whole genome shotgun (WGS) entry which is preliminary data.</text>
</comment>
<dbReference type="SUPFAM" id="SSF48452">
    <property type="entry name" value="TPR-like"/>
    <property type="match status" value="4"/>
</dbReference>
<feature type="repeat" description="TPR" evidence="1">
    <location>
        <begin position="514"/>
        <end position="547"/>
    </location>
</feature>
<dbReference type="PROSITE" id="PS50005">
    <property type="entry name" value="TPR"/>
    <property type="match status" value="5"/>
</dbReference>
<feature type="repeat" description="TPR" evidence="1">
    <location>
        <begin position="414"/>
        <end position="447"/>
    </location>
</feature>
<dbReference type="Pfam" id="PF14559">
    <property type="entry name" value="TPR_19"/>
    <property type="match status" value="1"/>
</dbReference>
<dbReference type="Pfam" id="PF13424">
    <property type="entry name" value="TPR_12"/>
    <property type="match status" value="1"/>
</dbReference>
<proteinExistence type="predicted"/>